<proteinExistence type="predicted"/>
<gene>
    <name evidence="1" type="ORF">AGERDE_LOCUS2014</name>
</gene>
<evidence type="ECO:0000313" key="2">
    <source>
        <dbReference type="Proteomes" id="UP000789831"/>
    </source>
</evidence>
<protein>
    <submittedName>
        <fullName evidence="1">10115_t:CDS:1</fullName>
    </submittedName>
</protein>
<keyword evidence="2" id="KW-1185">Reference proteome</keyword>
<dbReference type="Proteomes" id="UP000789831">
    <property type="component" value="Unassembled WGS sequence"/>
</dbReference>
<evidence type="ECO:0000313" key="1">
    <source>
        <dbReference type="EMBL" id="CAG8456265.1"/>
    </source>
</evidence>
<dbReference type="AlphaFoldDB" id="A0A9N8YYJ7"/>
<comment type="caution">
    <text evidence="1">The sequence shown here is derived from an EMBL/GenBank/DDBJ whole genome shotgun (WGS) entry which is preliminary data.</text>
</comment>
<name>A0A9N8YYJ7_9GLOM</name>
<sequence length="142" mass="14492">MKCIKVVALMLICVILFGNLIISNNAFGFGDVTNVGGDIATTLVSDAKEATSIGAGVATTITSVIPEVTSYAVSVFNGVTSTVVSVQSGITSTIVSFFTASTTPTNASKPTTNSANIMFVGETHAYFASIGGFIVVLAGCFF</sequence>
<reference evidence="1" key="1">
    <citation type="submission" date="2021-06" db="EMBL/GenBank/DDBJ databases">
        <authorList>
            <person name="Kallberg Y."/>
            <person name="Tangrot J."/>
            <person name="Rosling A."/>
        </authorList>
    </citation>
    <scope>NUCLEOTIDE SEQUENCE</scope>
    <source>
        <strain evidence="1">MT106</strain>
    </source>
</reference>
<accession>A0A9N8YYJ7</accession>
<organism evidence="1 2">
    <name type="scientific">Ambispora gerdemannii</name>
    <dbReference type="NCBI Taxonomy" id="144530"/>
    <lineage>
        <taxon>Eukaryota</taxon>
        <taxon>Fungi</taxon>
        <taxon>Fungi incertae sedis</taxon>
        <taxon>Mucoromycota</taxon>
        <taxon>Glomeromycotina</taxon>
        <taxon>Glomeromycetes</taxon>
        <taxon>Archaeosporales</taxon>
        <taxon>Ambisporaceae</taxon>
        <taxon>Ambispora</taxon>
    </lineage>
</organism>
<dbReference type="EMBL" id="CAJVPL010000156">
    <property type="protein sequence ID" value="CAG8456265.1"/>
    <property type="molecule type" value="Genomic_DNA"/>
</dbReference>